<dbReference type="InterPro" id="IPR036291">
    <property type="entry name" value="NAD(P)-bd_dom_sf"/>
</dbReference>
<feature type="binding site" evidence="4">
    <location>
        <begin position="138"/>
        <end position="142"/>
    </location>
    <ligand>
        <name>NADP(+)</name>
        <dbReference type="ChEBI" id="CHEBI:58349"/>
    </ligand>
</feature>
<feature type="active site" description="Proton acceptor" evidence="4">
    <location>
        <position position="78"/>
    </location>
</feature>
<feature type="binding site" evidence="4">
    <location>
        <position position="232"/>
    </location>
    <ligand>
        <name>shikimate</name>
        <dbReference type="ChEBI" id="CHEBI:36208"/>
    </ligand>
</feature>
<name>A0ABQ4TWD5_9HYPH</name>
<dbReference type="NCBIfam" id="NF009201">
    <property type="entry name" value="PRK12549.1"/>
    <property type="match status" value="1"/>
</dbReference>
<evidence type="ECO:0000313" key="8">
    <source>
        <dbReference type="Proteomes" id="UP001055057"/>
    </source>
</evidence>
<comment type="caution">
    <text evidence="4">Lacks conserved residue(s) required for the propagation of feature annotation.</text>
</comment>
<comment type="similarity">
    <text evidence="4">Belongs to the shikimate dehydrogenase family.</text>
</comment>
<feature type="binding site" evidence="4">
    <location>
        <begin position="22"/>
        <end position="24"/>
    </location>
    <ligand>
        <name>shikimate</name>
        <dbReference type="ChEBI" id="CHEBI:36208"/>
    </ligand>
</feature>
<dbReference type="Gene3D" id="3.40.50.10860">
    <property type="entry name" value="Leucine Dehydrogenase, chain A, domain 1"/>
    <property type="match status" value="1"/>
</dbReference>
<feature type="binding site" evidence="4">
    <location>
        <position position="230"/>
    </location>
    <ligand>
        <name>NADP(+)</name>
        <dbReference type="ChEBI" id="CHEBI:58349"/>
    </ligand>
</feature>
<evidence type="ECO:0000313" key="7">
    <source>
        <dbReference type="EMBL" id="GJE59578.1"/>
    </source>
</evidence>
<evidence type="ECO:0000259" key="5">
    <source>
        <dbReference type="Pfam" id="PF08501"/>
    </source>
</evidence>
<feature type="binding site" evidence="4">
    <location>
        <position position="74"/>
    </location>
    <ligand>
        <name>shikimate</name>
        <dbReference type="ChEBI" id="CHEBI:36208"/>
    </ligand>
</feature>
<comment type="caution">
    <text evidence="7">The sequence shown here is derived from an EMBL/GenBank/DDBJ whole genome shotgun (WGS) entry which is preliminary data.</text>
</comment>
<feature type="domain" description="SDH C-terminal" evidence="6">
    <location>
        <begin position="255"/>
        <end position="281"/>
    </location>
</feature>
<feature type="binding site" evidence="4">
    <location>
        <position position="260"/>
    </location>
    <ligand>
        <name>shikimate</name>
        <dbReference type="ChEBI" id="CHEBI:36208"/>
    </ligand>
</feature>
<dbReference type="PANTHER" id="PTHR21089:SF1">
    <property type="entry name" value="BIFUNCTIONAL 3-DEHYDROQUINATE DEHYDRATASE_SHIKIMATE DEHYDROGENASE, CHLOROPLASTIC"/>
    <property type="match status" value="1"/>
</dbReference>
<comment type="subunit">
    <text evidence="4">Homodimer.</text>
</comment>
<dbReference type="Gene3D" id="3.40.50.720">
    <property type="entry name" value="NAD(P)-binding Rossmann-like Domain"/>
    <property type="match status" value="1"/>
</dbReference>
<dbReference type="SUPFAM" id="SSF51735">
    <property type="entry name" value="NAD(P)-binding Rossmann-fold domains"/>
    <property type="match status" value="1"/>
</dbReference>
<dbReference type="Pfam" id="PF18317">
    <property type="entry name" value="SDH_C"/>
    <property type="match status" value="1"/>
</dbReference>
<evidence type="ECO:0000259" key="6">
    <source>
        <dbReference type="Pfam" id="PF18317"/>
    </source>
</evidence>
<dbReference type="RefSeq" id="WP_238182151.1">
    <property type="nucleotide sequence ID" value="NZ_BPRB01000085.1"/>
</dbReference>
<dbReference type="EC" id="1.1.1.25" evidence="4"/>
<dbReference type="CDD" id="cd01065">
    <property type="entry name" value="NAD_bind_Shikimate_DH"/>
    <property type="match status" value="1"/>
</dbReference>
<feature type="domain" description="Shikimate dehydrogenase substrate binding N-terminal" evidence="5">
    <location>
        <begin position="14"/>
        <end position="101"/>
    </location>
</feature>
<feature type="binding site" evidence="4">
    <location>
        <position position="99"/>
    </location>
    <ligand>
        <name>shikimate</name>
        <dbReference type="ChEBI" id="CHEBI:36208"/>
    </ligand>
</feature>
<feature type="binding site" evidence="4">
    <location>
        <position position="114"/>
    </location>
    <ligand>
        <name>shikimate</name>
        <dbReference type="ChEBI" id="CHEBI:36208"/>
    </ligand>
</feature>
<dbReference type="Pfam" id="PF08501">
    <property type="entry name" value="Shikimate_dh_N"/>
    <property type="match status" value="1"/>
</dbReference>
<dbReference type="SUPFAM" id="SSF53223">
    <property type="entry name" value="Aminoacid dehydrogenase-like, N-terminal domain"/>
    <property type="match status" value="1"/>
</dbReference>
<comment type="pathway">
    <text evidence="1 4">Metabolic intermediate biosynthesis; chorismate biosynthesis; chorismate from D-erythrose 4-phosphate and phosphoenolpyruvate: step 4/7.</text>
</comment>
<keyword evidence="2 4" id="KW-0560">Oxidoreductase</keyword>
<gene>
    <name evidence="7" type="primary">aroE_2</name>
    <name evidence="4" type="synonym">aroE</name>
    <name evidence="7" type="ORF">MPOCJGCO_1674</name>
</gene>
<reference evidence="7" key="2">
    <citation type="submission" date="2021-08" db="EMBL/GenBank/DDBJ databases">
        <authorList>
            <person name="Tani A."/>
            <person name="Ola A."/>
            <person name="Ogura Y."/>
            <person name="Katsura K."/>
            <person name="Hayashi T."/>
        </authorList>
    </citation>
    <scope>NUCLEOTIDE SEQUENCE</scope>
    <source>
        <strain evidence="7">DSM 23632</strain>
    </source>
</reference>
<dbReference type="InterPro" id="IPR046346">
    <property type="entry name" value="Aminoacid_DH-like_N_sf"/>
</dbReference>
<accession>A0ABQ4TWD5</accession>
<dbReference type="InterPro" id="IPR041121">
    <property type="entry name" value="SDH_C"/>
</dbReference>
<keyword evidence="4" id="KW-0521">NADP</keyword>
<dbReference type="HAMAP" id="MF_00222">
    <property type="entry name" value="Shikimate_DH_AroE"/>
    <property type="match status" value="1"/>
</dbReference>
<reference evidence="7" key="1">
    <citation type="journal article" date="2021" name="Front. Microbiol.">
        <title>Comprehensive Comparative Genomics and Phenotyping of Methylobacterium Species.</title>
        <authorList>
            <person name="Alessa O."/>
            <person name="Ogura Y."/>
            <person name="Fujitani Y."/>
            <person name="Takami H."/>
            <person name="Hayashi T."/>
            <person name="Sahin N."/>
            <person name="Tani A."/>
        </authorList>
    </citation>
    <scope>NUCLEOTIDE SEQUENCE</scope>
    <source>
        <strain evidence="7">DSM 23632</strain>
    </source>
</reference>
<dbReference type="InterPro" id="IPR013708">
    <property type="entry name" value="Shikimate_DH-bd_N"/>
</dbReference>
<protein>
    <recommendedName>
        <fullName evidence="4">Shikimate dehydrogenase (NADP(+))</fullName>
        <shortName evidence="4">SDH</shortName>
        <ecNumber evidence="4">1.1.1.25</ecNumber>
    </recommendedName>
</protein>
<evidence type="ECO:0000256" key="4">
    <source>
        <dbReference type="HAMAP-Rule" id="MF_00222"/>
    </source>
</evidence>
<organism evidence="7 8">
    <name type="scientific">Methylobacterium trifolii</name>
    <dbReference type="NCBI Taxonomy" id="1003092"/>
    <lineage>
        <taxon>Bacteria</taxon>
        <taxon>Pseudomonadati</taxon>
        <taxon>Pseudomonadota</taxon>
        <taxon>Alphaproteobacteria</taxon>
        <taxon>Hyphomicrobiales</taxon>
        <taxon>Methylobacteriaceae</taxon>
        <taxon>Methylobacterium</taxon>
    </lineage>
</organism>
<evidence type="ECO:0000256" key="2">
    <source>
        <dbReference type="ARBA" id="ARBA00023002"/>
    </source>
</evidence>
<keyword evidence="8" id="KW-1185">Reference proteome</keyword>
<evidence type="ECO:0000256" key="1">
    <source>
        <dbReference type="ARBA" id="ARBA00004871"/>
    </source>
</evidence>
<comment type="catalytic activity">
    <reaction evidence="4">
        <text>shikimate + NADP(+) = 3-dehydroshikimate + NADPH + H(+)</text>
        <dbReference type="Rhea" id="RHEA:17737"/>
        <dbReference type="ChEBI" id="CHEBI:15378"/>
        <dbReference type="ChEBI" id="CHEBI:16630"/>
        <dbReference type="ChEBI" id="CHEBI:36208"/>
        <dbReference type="ChEBI" id="CHEBI:57783"/>
        <dbReference type="ChEBI" id="CHEBI:58349"/>
        <dbReference type="EC" id="1.1.1.25"/>
    </reaction>
</comment>
<sequence>MTRYAERRSVLLGLIGQDIQNSRTPEMQMREGAAQGLRLVYRLMDLTRLGLGVEALPELLRGAERAGFDGLNITHPCKQAVIPHLDELSDDARSLGAVNTVVFRDGKRIGHNTDWSGFFEPFRREMSDVPVRRVVQIGAGGAGAAVAHAALMLGVEELTIVDIDPARAASVAANLTAHFGAGRARAGTELAASVAAADGLINATPIGMDAHPGLPLPAEFLRPDLWVAEVIYFPLETELLRRARALGARTIGGGGMAVFQAVAAFRLFTGIEPDSDRMIAAFASMGSA</sequence>
<dbReference type="EMBL" id="BPRB01000085">
    <property type="protein sequence ID" value="GJE59578.1"/>
    <property type="molecule type" value="Genomic_DNA"/>
</dbReference>
<feature type="binding site" evidence="4">
    <location>
        <position position="253"/>
    </location>
    <ligand>
        <name>NADP(+)</name>
        <dbReference type="ChEBI" id="CHEBI:58349"/>
    </ligand>
</feature>
<feature type="binding site" evidence="4">
    <location>
        <position position="90"/>
    </location>
    <ligand>
        <name>NADP(+)</name>
        <dbReference type="ChEBI" id="CHEBI:58349"/>
    </ligand>
</feature>
<evidence type="ECO:0000256" key="3">
    <source>
        <dbReference type="ARBA" id="ARBA00023141"/>
    </source>
</evidence>
<keyword evidence="3 4" id="KW-0057">Aromatic amino acid biosynthesis</keyword>
<dbReference type="NCBIfam" id="NF001319">
    <property type="entry name" value="PRK00258.3-3"/>
    <property type="match status" value="1"/>
</dbReference>
<keyword evidence="4" id="KW-0028">Amino-acid biosynthesis</keyword>
<proteinExistence type="inferred from homology"/>
<dbReference type="InterPro" id="IPR022893">
    <property type="entry name" value="Shikimate_DH_fam"/>
</dbReference>
<comment type="function">
    <text evidence="4">Involved in the biosynthesis of the chorismate, which leads to the biosynthesis of aromatic amino acids. Catalyzes the reversible NADPH linked reduction of 3-dehydroshikimate (DHSA) to yield shikimate (SA).</text>
</comment>
<dbReference type="PANTHER" id="PTHR21089">
    <property type="entry name" value="SHIKIMATE DEHYDROGENASE"/>
    <property type="match status" value="1"/>
</dbReference>
<dbReference type="Proteomes" id="UP001055057">
    <property type="component" value="Unassembled WGS sequence"/>
</dbReference>